<evidence type="ECO:0000313" key="2">
    <source>
        <dbReference type="Proteomes" id="UP000562464"/>
    </source>
</evidence>
<evidence type="ECO:0000313" key="1">
    <source>
        <dbReference type="EMBL" id="MBB5888452.1"/>
    </source>
</evidence>
<dbReference type="EMBL" id="JACHHV010000025">
    <property type="protein sequence ID" value="MBB5888452.1"/>
    <property type="molecule type" value="Genomic_DNA"/>
</dbReference>
<dbReference type="Proteomes" id="UP000562464">
    <property type="component" value="Unassembled WGS sequence"/>
</dbReference>
<dbReference type="RefSeq" id="WP_183540514.1">
    <property type="nucleotide sequence ID" value="NZ_DASWOY010000030.1"/>
</dbReference>
<dbReference type="AlphaFoldDB" id="A0A841CA42"/>
<accession>A0A841CA42</accession>
<name>A0A841CA42_9LACT</name>
<organism evidence="1 2">
    <name type="scientific">Lactovum miscens</name>
    <dbReference type="NCBI Taxonomy" id="190387"/>
    <lineage>
        <taxon>Bacteria</taxon>
        <taxon>Bacillati</taxon>
        <taxon>Bacillota</taxon>
        <taxon>Bacilli</taxon>
        <taxon>Lactobacillales</taxon>
        <taxon>Streptococcaceae</taxon>
        <taxon>Lactovum</taxon>
    </lineage>
</organism>
<gene>
    <name evidence="1" type="ORF">HNQ37_001352</name>
</gene>
<sequence length="159" mass="18090">MINALKDWTKCFNNKSDMMTALEKSVIKLEKTKKIAPMGHIMNWGGWFEPQDLEAIKLANKSKNSWYIARKKMNPDDILKLLIPARIAQYPIEIQCDGLSDEGDAFFSIIGNVLGIVTEHGIDYLDISGKKIQIDQIRNISIPNEDRLTEAAKQKRSLQ</sequence>
<proteinExistence type="predicted"/>
<protein>
    <submittedName>
        <fullName evidence="1">Uncharacterized protein</fullName>
    </submittedName>
</protein>
<comment type="caution">
    <text evidence="1">The sequence shown here is derived from an EMBL/GenBank/DDBJ whole genome shotgun (WGS) entry which is preliminary data.</text>
</comment>
<reference evidence="1 2" key="1">
    <citation type="submission" date="2020-08" db="EMBL/GenBank/DDBJ databases">
        <title>Genomic Encyclopedia of Type Strains, Phase IV (KMG-IV): sequencing the most valuable type-strain genomes for metagenomic binning, comparative biology and taxonomic classification.</title>
        <authorList>
            <person name="Goeker M."/>
        </authorList>
    </citation>
    <scope>NUCLEOTIDE SEQUENCE [LARGE SCALE GENOMIC DNA]</scope>
    <source>
        <strain evidence="1 2">DSM 14925</strain>
    </source>
</reference>
<keyword evidence="2" id="KW-1185">Reference proteome</keyword>